<dbReference type="Pfam" id="PF01661">
    <property type="entry name" value="Macro"/>
    <property type="match status" value="1"/>
</dbReference>
<accession>A0ABX7S6G8</accession>
<dbReference type="Gene3D" id="3.40.220.10">
    <property type="entry name" value="Leucine Aminopeptidase, subunit E, domain 1"/>
    <property type="match status" value="1"/>
</dbReference>
<dbReference type="InterPro" id="IPR043472">
    <property type="entry name" value="Macro_dom-like"/>
</dbReference>
<evidence type="ECO:0000313" key="3">
    <source>
        <dbReference type="Proteomes" id="UP000671862"/>
    </source>
</evidence>
<dbReference type="PANTHER" id="PTHR11106:SF111">
    <property type="entry name" value="MACRO DOMAIN-CONTAINING PROTEIN"/>
    <property type="match status" value="1"/>
</dbReference>
<dbReference type="SUPFAM" id="SSF52949">
    <property type="entry name" value="Macro domain-like"/>
    <property type="match status" value="1"/>
</dbReference>
<name>A0ABX7S6G8_9BACT</name>
<protein>
    <submittedName>
        <fullName evidence="2">Macro domain-containing protein</fullName>
    </submittedName>
</protein>
<dbReference type="CDD" id="cd02907">
    <property type="entry name" value="Macro_Af1521_BAL-like"/>
    <property type="match status" value="1"/>
</dbReference>
<feature type="domain" description="Macro" evidence="1">
    <location>
        <begin position="1"/>
        <end position="185"/>
    </location>
</feature>
<sequence length="192" mass="20897">MSVLFKTKISNTLIEIVKGDITIEKTDAIVNAANSHLKHGGGVAGAILRAGGKSIQHESDDYIRKNGPVPPGSIVVTNAGNLKAKYIIHAVGPIWHGGNSGEEEILKKALFNVLKKAVELELKSISIPAISSGIFGFPKDRCAEIFAEVTEVFLNEFNCSLELIRYINIDEITSSTFKKVFSNKFPPFEDVK</sequence>
<dbReference type="InterPro" id="IPR002589">
    <property type="entry name" value="Macro_dom"/>
</dbReference>
<dbReference type="PROSITE" id="PS51154">
    <property type="entry name" value="MACRO"/>
    <property type="match status" value="1"/>
</dbReference>
<dbReference type="EMBL" id="CP071446">
    <property type="protein sequence ID" value="QTA37355.1"/>
    <property type="molecule type" value="Genomic_DNA"/>
</dbReference>
<dbReference type="PANTHER" id="PTHR11106">
    <property type="entry name" value="GANGLIOSIDE INDUCED DIFFERENTIATION ASSOCIATED PROTEIN 2-RELATED"/>
    <property type="match status" value="1"/>
</dbReference>
<evidence type="ECO:0000313" key="2">
    <source>
        <dbReference type="EMBL" id="QTA37355.1"/>
    </source>
</evidence>
<proteinExistence type="predicted"/>
<reference evidence="2 3" key="1">
    <citation type="submission" date="2021-03" db="EMBL/GenBank/DDBJ databases">
        <title>Thermosipho ferrireducens sp.nov., an anaerobic thermophilic iron-reducing bacterium isolated from a deep-sea hydrothermal sulfide deposits.</title>
        <authorList>
            <person name="Zeng X."/>
            <person name="Chen Y."/>
            <person name="Shao Z."/>
        </authorList>
    </citation>
    <scope>NUCLEOTIDE SEQUENCE [LARGE SCALE GENOMIC DNA]</scope>
    <source>
        <strain evidence="2 3">JL129W03</strain>
    </source>
</reference>
<dbReference type="RefSeq" id="WP_207566080.1">
    <property type="nucleotide sequence ID" value="NZ_CP071446.1"/>
</dbReference>
<organism evidence="2 3">
    <name type="scientific">Thermosipho ferrireducens</name>
    <dbReference type="NCBI Taxonomy" id="2571116"/>
    <lineage>
        <taxon>Bacteria</taxon>
        <taxon>Thermotogati</taxon>
        <taxon>Thermotogota</taxon>
        <taxon>Thermotogae</taxon>
        <taxon>Thermotogales</taxon>
        <taxon>Fervidobacteriaceae</taxon>
        <taxon>Thermosipho</taxon>
    </lineage>
</organism>
<evidence type="ECO:0000259" key="1">
    <source>
        <dbReference type="PROSITE" id="PS51154"/>
    </source>
</evidence>
<keyword evidence="3" id="KW-1185">Reference proteome</keyword>
<dbReference type="SMART" id="SM00506">
    <property type="entry name" value="A1pp"/>
    <property type="match status" value="1"/>
</dbReference>
<dbReference type="Proteomes" id="UP000671862">
    <property type="component" value="Chromosome"/>
</dbReference>
<gene>
    <name evidence="2" type="ORF">JYK00_06330</name>
</gene>